<evidence type="ECO:0000313" key="1">
    <source>
        <dbReference type="EMBL" id="WPR89701.1"/>
    </source>
</evidence>
<dbReference type="RefSeq" id="WP_320942415.1">
    <property type="nucleotide sequence ID" value="NZ_BAABEU010000003.1"/>
</dbReference>
<dbReference type="Proteomes" id="UP001323798">
    <property type="component" value="Chromosome"/>
</dbReference>
<name>A0ABZ0SQW2_9MICO</name>
<gene>
    <name evidence="1" type="ORF">SM116_18385</name>
</gene>
<organism evidence="1 2">
    <name type="scientific">Microbacterium rhizosphaerae</name>
    <dbReference type="NCBI Taxonomy" id="1678237"/>
    <lineage>
        <taxon>Bacteria</taxon>
        <taxon>Bacillati</taxon>
        <taxon>Actinomycetota</taxon>
        <taxon>Actinomycetes</taxon>
        <taxon>Micrococcales</taxon>
        <taxon>Microbacteriaceae</taxon>
        <taxon>Microbacterium</taxon>
    </lineage>
</organism>
<accession>A0ABZ0SQW2</accession>
<keyword evidence="2" id="KW-1185">Reference proteome</keyword>
<evidence type="ECO:0000313" key="2">
    <source>
        <dbReference type="Proteomes" id="UP001323798"/>
    </source>
</evidence>
<sequence>MARAIFIQVETNAWLVINEVYTPRFLIRYVPAVHRQTGETHMLYQVQRWQPERKDRVIVGWHDTYAEAEAQCRAAVETPDMATPIRDGYGSAITPEEQKARWVAGLDPRTGLPRESRP</sequence>
<protein>
    <submittedName>
        <fullName evidence="1">Uncharacterized protein</fullName>
    </submittedName>
</protein>
<dbReference type="EMBL" id="CP139368">
    <property type="protein sequence ID" value="WPR89701.1"/>
    <property type="molecule type" value="Genomic_DNA"/>
</dbReference>
<reference evidence="1 2" key="1">
    <citation type="submission" date="2023-11" db="EMBL/GenBank/DDBJ databases">
        <title>Genome sequence of Microbacterium rhizosphaerae KACC 19337.</title>
        <authorList>
            <person name="Choi H."/>
            <person name="Kim S."/>
            <person name="Kim Y."/>
            <person name="Kwon S.-W."/>
            <person name="Heo J."/>
        </authorList>
    </citation>
    <scope>NUCLEOTIDE SEQUENCE [LARGE SCALE GENOMIC DNA]</scope>
    <source>
        <strain evidence="1 2">KACC 19337</strain>
    </source>
</reference>
<proteinExistence type="predicted"/>